<reference evidence="12 13" key="1">
    <citation type="submission" date="2023-11" db="EMBL/GenBank/DDBJ databases">
        <authorList>
            <person name="Xu M."/>
            <person name="Jiang T."/>
        </authorList>
    </citation>
    <scope>NUCLEOTIDE SEQUENCE [LARGE SCALE GENOMIC DNA]</scope>
    <source>
        <strain evidence="12 13">SD</strain>
    </source>
</reference>
<dbReference type="InterPro" id="IPR016163">
    <property type="entry name" value="Ald_DH_C"/>
</dbReference>
<evidence type="ECO:0000313" key="13">
    <source>
        <dbReference type="Proteomes" id="UP001277761"/>
    </source>
</evidence>
<evidence type="ECO:0000256" key="5">
    <source>
        <dbReference type="ARBA" id="ARBA00049194"/>
    </source>
</evidence>
<feature type="domain" description="CdaR GGDEF-like" evidence="11">
    <location>
        <begin position="376"/>
        <end position="478"/>
    </location>
</feature>
<dbReference type="InterPro" id="IPR029510">
    <property type="entry name" value="Ald_DH_CS_GLU"/>
</dbReference>
<organism evidence="12 13">
    <name type="scientific">Patulibacter brassicae</name>
    <dbReference type="NCBI Taxonomy" id="1705717"/>
    <lineage>
        <taxon>Bacteria</taxon>
        <taxon>Bacillati</taxon>
        <taxon>Actinomycetota</taxon>
        <taxon>Thermoleophilia</taxon>
        <taxon>Solirubrobacterales</taxon>
        <taxon>Patulibacteraceae</taxon>
        <taxon>Patulibacter</taxon>
    </lineage>
</organism>
<dbReference type="InterPro" id="IPR042070">
    <property type="entry name" value="PucR_C-HTH_sf"/>
</dbReference>
<comment type="catalytic activity">
    <reaction evidence="5">
        <text>an aldehyde + NAD(+) + H2O = a carboxylate + NADH + 2 H(+)</text>
        <dbReference type="Rhea" id="RHEA:16185"/>
        <dbReference type="ChEBI" id="CHEBI:15377"/>
        <dbReference type="ChEBI" id="CHEBI:15378"/>
        <dbReference type="ChEBI" id="CHEBI:17478"/>
        <dbReference type="ChEBI" id="CHEBI:29067"/>
        <dbReference type="ChEBI" id="CHEBI:57540"/>
        <dbReference type="ChEBI" id="CHEBI:57945"/>
        <dbReference type="EC" id="1.2.1.3"/>
    </reaction>
</comment>
<comment type="caution">
    <text evidence="12">The sequence shown here is derived from an EMBL/GenBank/DDBJ whole genome shotgun (WGS) entry which is preliminary data.</text>
</comment>
<keyword evidence="13" id="KW-1185">Reference proteome</keyword>
<dbReference type="EMBL" id="JAXAVX010000004">
    <property type="protein sequence ID" value="MDX8151888.1"/>
    <property type="molecule type" value="Genomic_DNA"/>
</dbReference>
<feature type="region of interest" description="Disordered" evidence="8">
    <location>
        <begin position="1"/>
        <end position="21"/>
    </location>
</feature>
<sequence length="591" mass="61513">MSAPETLSGPAAGTPDLPGDVTTLPVGGDWVALPSAGAILVEDPSLERPIGSVPAVTAEGVDRAVRAAHAAAPGWAAWPADARAGVLERIADGLEADAEALALLVAREVGTPVAIAAAVQVALPVAVLRRAAGEARALVQDEPAGAARVSYEPAGVVAAITPWNFPLHQIAAKVGFALAAGCAVVLKPSEVAPFNALALAGIAARAGLPPGVLNVVTGTGPEAGEALVGHPLVDVVSLTGSVGAGRRVGAIAGDALKRVALELGGKSASVVLEDADLERAVRHGIGRGFLNSGQACNAATRILVPRDRLAEAEEIAADETGRLVVGPALDAATTMGPVVSATRWAETRRRRRQGLDVSADDLVRKALFGADDGDTLRRLEYDPDLHHLALALPPTLDEAEVARLVSRARLHLRARSVTMRHDGGWVVWLGSDGAPESAAIEEVERLMDQEEAVGRSEVSPGIAGFRLVHREALDARRVGVLRGGSGLTRHRDVALLAVLCADSARARALARAELGPLAVDDEVTERLRETLTAYLAHGESHVAAAQELFVHQKTVSYRVRQAEQLLGRKVSERRVELEAALLVHRAFNGDV</sequence>
<evidence type="ECO:0000256" key="8">
    <source>
        <dbReference type="SAM" id="MobiDB-lite"/>
    </source>
</evidence>
<evidence type="ECO:0000256" key="6">
    <source>
        <dbReference type="PROSITE-ProRule" id="PRU10007"/>
    </source>
</evidence>
<dbReference type="Gene3D" id="3.40.605.10">
    <property type="entry name" value="Aldehyde Dehydrogenase, Chain A, domain 1"/>
    <property type="match status" value="1"/>
</dbReference>
<feature type="domain" description="Aldehyde dehydrogenase" evidence="9">
    <location>
        <begin position="37"/>
        <end position="356"/>
    </location>
</feature>
<evidence type="ECO:0000256" key="1">
    <source>
        <dbReference type="ARBA" id="ARBA00006754"/>
    </source>
</evidence>
<dbReference type="PROSITE" id="PS00687">
    <property type="entry name" value="ALDEHYDE_DEHYDR_GLU"/>
    <property type="match status" value="1"/>
</dbReference>
<name>A0ABU4VJA9_9ACTN</name>
<dbReference type="EC" id="1.2.1.3" evidence="4"/>
<dbReference type="Pfam" id="PF00171">
    <property type="entry name" value="Aldedh"/>
    <property type="match status" value="1"/>
</dbReference>
<evidence type="ECO:0000256" key="3">
    <source>
        <dbReference type="ARBA" id="ARBA00023002"/>
    </source>
</evidence>
<evidence type="ECO:0000256" key="4">
    <source>
        <dbReference type="ARBA" id="ARBA00024226"/>
    </source>
</evidence>
<comment type="similarity">
    <text evidence="1">Belongs to the CdaR family.</text>
</comment>
<dbReference type="PANTHER" id="PTHR42804">
    <property type="entry name" value="ALDEHYDE DEHYDROGENASE"/>
    <property type="match status" value="1"/>
</dbReference>
<feature type="active site" evidence="6">
    <location>
        <position position="262"/>
    </location>
</feature>
<evidence type="ECO:0000313" key="12">
    <source>
        <dbReference type="EMBL" id="MDX8151888.1"/>
    </source>
</evidence>
<dbReference type="InterPro" id="IPR016162">
    <property type="entry name" value="Ald_DH_N"/>
</dbReference>
<dbReference type="Gene3D" id="1.10.10.2840">
    <property type="entry name" value="PucR C-terminal helix-turn-helix domain"/>
    <property type="match status" value="1"/>
</dbReference>
<dbReference type="PANTHER" id="PTHR42804:SF1">
    <property type="entry name" value="ALDEHYDE DEHYDROGENASE-RELATED"/>
    <property type="match status" value="1"/>
</dbReference>
<dbReference type="InterPro" id="IPR015590">
    <property type="entry name" value="Aldehyde_DH_dom"/>
</dbReference>
<dbReference type="Gene3D" id="3.40.309.10">
    <property type="entry name" value="Aldehyde Dehydrogenase, Chain A, domain 2"/>
    <property type="match status" value="1"/>
</dbReference>
<dbReference type="InterPro" id="IPR041522">
    <property type="entry name" value="CdaR_GGDEF"/>
</dbReference>
<evidence type="ECO:0000259" key="10">
    <source>
        <dbReference type="Pfam" id="PF13556"/>
    </source>
</evidence>
<dbReference type="Proteomes" id="UP001277761">
    <property type="component" value="Unassembled WGS sequence"/>
</dbReference>
<dbReference type="InterPro" id="IPR016160">
    <property type="entry name" value="Ald_DH_CS_CYS"/>
</dbReference>
<keyword evidence="3 7" id="KW-0560">Oxidoreductase</keyword>
<dbReference type="Pfam" id="PF13556">
    <property type="entry name" value="HTH_30"/>
    <property type="match status" value="1"/>
</dbReference>
<dbReference type="RefSeq" id="WP_319954043.1">
    <property type="nucleotide sequence ID" value="NZ_JAXAVX010000004.1"/>
</dbReference>
<dbReference type="InterPro" id="IPR016161">
    <property type="entry name" value="Ald_DH/histidinol_DH"/>
</dbReference>
<protein>
    <recommendedName>
        <fullName evidence="4">aldehyde dehydrogenase (NAD(+))</fullName>
        <ecNumber evidence="4">1.2.1.3</ecNumber>
    </recommendedName>
</protein>
<dbReference type="InterPro" id="IPR025736">
    <property type="entry name" value="PucR_C-HTH_dom"/>
</dbReference>
<comment type="similarity">
    <text evidence="2 7">Belongs to the aldehyde dehydrogenase family.</text>
</comment>
<evidence type="ECO:0000259" key="9">
    <source>
        <dbReference type="Pfam" id="PF00171"/>
    </source>
</evidence>
<dbReference type="SUPFAM" id="SSF53720">
    <property type="entry name" value="ALDH-like"/>
    <property type="match status" value="1"/>
</dbReference>
<evidence type="ECO:0000259" key="11">
    <source>
        <dbReference type="Pfam" id="PF17853"/>
    </source>
</evidence>
<feature type="domain" description="PucR C-terminal helix-turn-helix" evidence="10">
    <location>
        <begin position="527"/>
        <end position="582"/>
    </location>
</feature>
<dbReference type="PROSITE" id="PS00070">
    <property type="entry name" value="ALDEHYDE_DEHYDR_CYS"/>
    <property type="match status" value="1"/>
</dbReference>
<dbReference type="Pfam" id="PF17853">
    <property type="entry name" value="GGDEF_2"/>
    <property type="match status" value="1"/>
</dbReference>
<gene>
    <name evidence="12" type="ORF">SK069_09820</name>
</gene>
<accession>A0ABU4VJA9</accession>
<evidence type="ECO:0000256" key="7">
    <source>
        <dbReference type="RuleBase" id="RU003345"/>
    </source>
</evidence>
<proteinExistence type="inferred from homology"/>
<evidence type="ECO:0000256" key="2">
    <source>
        <dbReference type="ARBA" id="ARBA00009986"/>
    </source>
</evidence>